<dbReference type="NCBIfam" id="NF011456">
    <property type="entry name" value="PRK14874.1"/>
    <property type="match status" value="1"/>
</dbReference>
<dbReference type="GO" id="GO:0004073">
    <property type="term" value="F:aspartate-semialdehyde dehydrogenase activity"/>
    <property type="evidence" value="ECO:0007669"/>
    <property type="project" value="UniProtKB-UniRule"/>
</dbReference>
<dbReference type="CDD" id="cd02316">
    <property type="entry name" value="VcASADH2_like_N"/>
    <property type="match status" value="1"/>
</dbReference>
<organism evidence="18 19">
    <name type="scientific">Bacillus thuringiensis</name>
    <dbReference type="NCBI Taxonomy" id="1428"/>
    <lineage>
        <taxon>Bacteria</taxon>
        <taxon>Bacillati</taxon>
        <taxon>Bacillota</taxon>
        <taxon>Bacilli</taxon>
        <taxon>Bacillales</taxon>
        <taxon>Bacillaceae</taxon>
        <taxon>Bacillus</taxon>
        <taxon>Bacillus cereus group</taxon>
    </lineage>
</organism>
<dbReference type="AlphaFoldDB" id="A0A9X6WM39"/>
<dbReference type="HAMAP" id="MF_02121">
    <property type="entry name" value="ASADH"/>
    <property type="match status" value="1"/>
</dbReference>
<comment type="pathway">
    <text evidence="2 15">Amino-acid biosynthesis; L-lysine biosynthesis via DAP pathway; (S)-tetrahydrodipicolinate from L-aspartate: step 2/4.</text>
</comment>
<dbReference type="PIRSF" id="PIRSF000148">
    <property type="entry name" value="ASA_dh"/>
    <property type="match status" value="1"/>
</dbReference>
<dbReference type="InterPro" id="IPR012280">
    <property type="entry name" value="Semialdhyde_DH_dimer_dom"/>
</dbReference>
<evidence type="ECO:0000256" key="15">
    <source>
        <dbReference type="HAMAP-Rule" id="MF_02121"/>
    </source>
</evidence>
<comment type="similarity">
    <text evidence="4 15">Belongs to the aspartate-semialdehyde dehydrogenase family.</text>
</comment>
<comment type="caution">
    <text evidence="18">The sequence shown here is derived from an EMBL/GenBank/DDBJ whole genome shotgun (WGS) entry which is preliminary data.</text>
</comment>
<dbReference type="GO" id="GO:0071266">
    <property type="term" value="P:'de novo' L-methionine biosynthetic process"/>
    <property type="evidence" value="ECO:0007669"/>
    <property type="project" value="UniProtKB-UniRule"/>
</dbReference>
<comment type="pathway">
    <text evidence="1 15">Amino-acid biosynthesis; L-methionine biosynthesis via de novo pathway; L-homoserine from L-aspartate: step 2/3.</text>
</comment>
<dbReference type="EC" id="1.2.1.11" evidence="6 15"/>
<reference evidence="18 19" key="1">
    <citation type="submission" date="2017-09" db="EMBL/GenBank/DDBJ databases">
        <title>Large-scale bioinformatics analysis of Bacillus genomes uncovers conserved roles of natural products in bacterial physiology.</title>
        <authorList>
            <consortium name="Agbiome Team Llc"/>
            <person name="Bleich R.M."/>
            <person name="Grubbs K.J."/>
            <person name="Santa Maria K.C."/>
            <person name="Allen S.E."/>
            <person name="Farag S."/>
            <person name="Shank E.A."/>
            <person name="Bowers A."/>
        </authorList>
    </citation>
    <scope>NUCLEOTIDE SEQUENCE [LARGE SCALE GENOMIC DNA]</scope>
    <source>
        <strain evidence="18 19">AFS085496</strain>
    </source>
</reference>
<evidence type="ECO:0000256" key="14">
    <source>
        <dbReference type="ARBA" id="ARBA00047891"/>
    </source>
</evidence>
<evidence type="ECO:0000256" key="7">
    <source>
        <dbReference type="ARBA" id="ARBA00022605"/>
    </source>
</evidence>
<evidence type="ECO:0000256" key="5">
    <source>
        <dbReference type="ARBA" id="ARBA00011738"/>
    </source>
</evidence>
<keyword evidence="9 15" id="KW-0521">NADP</keyword>
<dbReference type="Pfam" id="PF01118">
    <property type="entry name" value="Semialdhyde_dh"/>
    <property type="match status" value="1"/>
</dbReference>
<comment type="caution">
    <text evidence="15">Lacks conserved residue(s) required for the propagation of feature annotation.</text>
</comment>
<dbReference type="GO" id="GO:0009089">
    <property type="term" value="P:lysine biosynthetic process via diaminopimelate"/>
    <property type="evidence" value="ECO:0007669"/>
    <property type="project" value="UniProtKB-UniRule"/>
</dbReference>
<evidence type="ECO:0000256" key="9">
    <source>
        <dbReference type="ARBA" id="ARBA00022857"/>
    </source>
</evidence>
<evidence type="ECO:0000256" key="8">
    <source>
        <dbReference type="ARBA" id="ARBA00022697"/>
    </source>
</evidence>
<dbReference type="CDD" id="cd18131">
    <property type="entry name" value="ASADH_C_bac_euk_like"/>
    <property type="match status" value="1"/>
</dbReference>
<feature type="binding site" evidence="15">
    <location>
        <begin position="41"/>
        <end position="42"/>
    </location>
    <ligand>
        <name>NADP(+)</name>
        <dbReference type="ChEBI" id="CHEBI:58349"/>
    </ligand>
</feature>
<dbReference type="RefSeq" id="WP_098007178.1">
    <property type="nucleotide sequence ID" value="NZ_NUVX01000030.1"/>
</dbReference>
<feature type="binding site" evidence="15">
    <location>
        <position position="316"/>
    </location>
    <ligand>
        <name>NADP(+)</name>
        <dbReference type="ChEBI" id="CHEBI:58349"/>
    </ligand>
</feature>
<dbReference type="GO" id="GO:0009088">
    <property type="term" value="P:threonine biosynthetic process"/>
    <property type="evidence" value="ECO:0007669"/>
    <property type="project" value="UniProtKB-UniRule"/>
</dbReference>
<keyword evidence="8 15" id="KW-0791">Threonine biosynthesis</keyword>
<gene>
    <name evidence="15" type="primary">asd</name>
    <name evidence="18" type="ORF">COJ15_17005</name>
</gene>
<dbReference type="PANTHER" id="PTHR46278:SF2">
    <property type="entry name" value="ASPARTATE-SEMIALDEHYDE DEHYDROGENASE"/>
    <property type="match status" value="1"/>
</dbReference>
<evidence type="ECO:0000313" key="18">
    <source>
        <dbReference type="EMBL" id="PFJ38775.1"/>
    </source>
</evidence>
<feature type="binding site" evidence="15">
    <location>
        <begin position="13"/>
        <end position="16"/>
    </location>
    <ligand>
        <name>NADP(+)</name>
        <dbReference type="ChEBI" id="CHEBI:58349"/>
    </ligand>
</feature>
<feature type="active site" description="Proton acceptor" evidence="15 16">
    <location>
        <position position="243"/>
    </location>
</feature>
<evidence type="ECO:0000256" key="11">
    <source>
        <dbReference type="ARBA" id="ARBA00023002"/>
    </source>
</evidence>
<keyword evidence="7 15" id="KW-0028">Amino-acid biosynthesis</keyword>
<dbReference type="GO" id="GO:0046983">
    <property type="term" value="F:protein dimerization activity"/>
    <property type="evidence" value="ECO:0007669"/>
    <property type="project" value="InterPro"/>
</dbReference>
<feature type="binding site" evidence="15">
    <location>
        <position position="157"/>
    </location>
    <ligand>
        <name>substrate</name>
    </ligand>
</feature>
<comment type="catalytic activity">
    <reaction evidence="14 15">
        <text>L-aspartate 4-semialdehyde + phosphate + NADP(+) = 4-phospho-L-aspartate + NADPH + H(+)</text>
        <dbReference type="Rhea" id="RHEA:24284"/>
        <dbReference type="ChEBI" id="CHEBI:15378"/>
        <dbReference type="ChEBI" id="CHEBI:43474"/>
        <dbReference type="ChEBI" id="CHEBI:57535"/>
        <dbReference type="ChEBI" id="CHEBI:57783"/>
        <dbReference type="ChEBI" id="CHEBI:58349"/>
        <dbReference type="ChEBI" id="CHEBI:537519"/>
        <dbReference type="EC" id="1.2.1.11"/>
    </reaction>
</comment>
<accession>A0A9X6WM39</accession>
<dbReference type="Proteomes" id="UP000224003">
    <property type="component" value="Unassembled WGS sequence"/>
</dbReference>
<name>A0A9X6WM39_BACTU</name>
<evidence type="ECO:0000256" key="3">
    <source>
        <dbReference type="ARBA" id="ARBA00005097"/>
    </source>
</evidence>
<comment type="pathway">
    <text evidence="3 15">Amino-acid biosynthesis; L-threonine biosynthesis; L-threonine from L-aspartate: step 2/5.</text>
</comment>
<feature type="binding site" evidence="15">
    <location>
        <begin position="160"/>
        <end position="161"/>
    </location>
    <ligand>
        <name>NADP(+)</name>
        <dbReference type="ChEBI" id="CHEBI:58349"/>
    </ligand>
</feature>
<dbReference type="EMBL" id="NUVX01000030">
    <property type="protein sequence ID" value="PFJ38775.1"/>
    <property type="molecule type" value="Genomic_DNA"/>
</dbReference>
<dbReference type="NCBIfam" id="TIGR01296">
    <property type="entry name" value="asd_B"/>
    <property type="match status" value="1"/>
</dbReference>
<comment type="subunit">
    <text evidence="5 15">Homodimer.</text>
</comment>
<evidence type="ECO:0000256" key="1">
    <source>
        <dbReference type="ARBA" id="ARBA00005021"/>
    </source>
</evidence>
<dbReference type="SUPFAM" id="SSF51735">
    <property type="entry name" value="NAD(P)-binding Rossmann-fold domains"/>
    <property type="match status" value="1"/>
</dbReference>
<dbReference type="Gene3D" id="3.40.50.720">
    <property type="entry name" value="NAD(P)-binding Rossmann-like Domain"/>
    <property type="match status" value="1"/>
</dbReference>
<keyword evidence="12 15" id="KW-0457">Lysine biosynthesis</keyword>
<evidence type="ECO:0000256" key="12">
    <source>
        <dbReference type="ARBA" id="ARBA00023154"/>
    </source>
</evidence>
<dbReference type="InterPro" id="IPR000534">
    <property type="entry name" value="Semialdehyde_DH_NAD-bd"/>
</dbReference>
<dbReference type="GO" id="GO:0050661">
    <property type="term" value="F:NADP binding"/>
    <property type="evidence" value="ECO:0007669"/>
    <property type="project" value="UniProtKB-UniRule"/>
</dbReference>
<keyword evidence="10 15" id="KW-0220">Diaminopimelate biosynthesis</keyword>
<dbReference type="GO" id="GO:0051287">
    <property type="term" value="F:NAD binding"/>
    <property type="evidence" value="ECO:0007669"/>
    <property type="project" value="InterPro"/>
</dbReference>
<feature type="binding site" evidence="15">
    <location>
        <position position="101"/>
    </location>
    <ligand>
        <name>phosphate</name>
        <dbReference type="ChEBI" id="CHEBI:43474"/>
    </ligand>
</feature>
<dbReference type="InterPro" id="IPR005986">
    <property type="entry name" value="Asp_semialdehyde_DH_beta"/>
</dbReference>
<proteinExistence type="inferred from homology"/>
<sequence>MKKTYNVAVVGATGAVGTKMLETLEKRNFPINTLKVLASKRSAGNTVDFKGKSYVIEEATPESFEGVDIALFSAGGSVSEKLAPEAAKRGAVAIDNTSFFRMHPDVPLVVPEVNPQDIQKHKGIIANPNCSTIQMLVALKAIHDTYKIKRIIVSTYQAVSGTGYKAIEELTHQTEEVLAGFPVEPKVYPHQIAFNVLPQIDVFEENGFTKEEMKMINETQKIFGDNSIEVTATCVRVPVLHGHSESVYIETEKPFELPAVREILSNSEGVKVVDNLEKLEYPLPINAAGQGDTFVGRIRKDLYHPNGLNMWVVSDNLLKGAALNAVQIAEKLINQK</sequence>
<dbReference type="GO" id="GO:0019877">
    <property type="term" value="P:diaminopimelate biosynthetic process"/>
    <property type="evidence" value="ECO:0007669"/>
    <property type="project" value="UniProtKB-UniRule"/>
</dbReference>
<evidence type="ECO:0000313" key="19">
    <source>
        <dbReference type="Proteomes" id="UP000224003"/>
    </source>
</evidence>
<evidence type="ECO:0000256" key="16">
    <source>
        <dbReference type="PIRSR" id="PIRSR000148-1"/>
    </source>
</evidence>
<feature type="active site" description="Acyl-thioester intermediate" evidence="15 16">
    <location>
        <position position="130"/>
    </location>
</feature>
<feature type="binding site" evidence="15">
    <location>
        <position position="236"/>
    </location>
    <ligand>
        <name>substrate</name>
    </ligand>
</feature>
<dbReference type="SMART" id="SM00859">
    <property type="entry name" value="Semialdhyde_dh"/>
    <property type="match status" value="1"/>
</dbReference>
<keyword evidence="11 15" id="KW-0560">Oxidoreductase</keyword>
<evidence type="ECO:0000256" key="4">
    <source>
        <dbReference type="ARBA" id="ARBA00010584"/>
    </source>
</evidence>
<dbReference type="InterPro" id="IPR012080">
    <property type="entry name" value="Asp_semialdehyde_DH"/>
</dbReference>
<dbReference type="Pfam" id="PF02774">
    <property type="entry name" value="Semialdhyde_dhC"/>
    <property type="match status" value="1"/>
</dbReference>
<dbReference type="SUPFAM" id="SSF55347">
    <property type="entry name" value="Glyceraldehyde-3-phosphate dehydrogenase-like, C-terminal domain"/>
    <property type="match status" value="1"/>
</dbReference>
<comment type="function">
    <text evidence="15">Catalyzes the NADPH-dependent formation of L-aspartate-semialdehyde (L-ASA) by the reductive dephosphorylation of L-aspartyl-4-phosphate.</text>
</comment>
<evidence type="ECO:0000256" key="2">
    <source>
        <dbReference type="ARBA" id="ARBA00005076"/>
    </source>
</evidence>
<evidence type="ECO:0000259" key="17">
    <source>
        <dbReference type="SMART" id="SM00859"/>
    </source>
</evidence>
<feature type="binding site" evidence="15">
    <location>
        <position position="182"/>
    </location>
    <ligand>
        <name>NADP(+)</name>
        <dbReference type="ChEBI" id="CHEBI:58349"/>
    </ligand>
</feature>
<evidence type="ECO:0000256" key="6">
    <source>
        <dbReference type="ARBA" id="ARBA00013120"/>
    </source>
</evidence>
<protein>
    <recommendedName>
        <fullName evidence="6 15">Aspartate-semialdehyde dehydrogenase</fullName>
        <shortName evidence="15">ASA dehydrogenase</shortName>
        <shortName evidence="15">ASADH</shortName>
        <ecNumber evidence="6 15">1.2.1.11</ecNumber>
    </recommendedName>
    <alternativeName>
        <fullName evidence="15">Aspartate-beta-semialdehyde dehydrogenase</fullName>
    </alternativeName>
</protein>
<evidence type="ECO:0000256" key="13">
    <source>
        <dbReference type="ARBA" id="ARBA00023167"/>
    </source>
</evidence>
<evidence type="ECO:0000256" key="10">
    <source>
        <dbReference type="ARBA" id="ARBA00022915"/>
    </source>
</evidence>
<dbReference type="Gene3D" id="3.30.360.10">
    <property type="entry name" value="Dihydrodipicolinate Reductase, domain 2"/>
    <property type="match status" value="1"/>
</dbReference>
<dbReference type="InterPro" id="IPR036291">
    <property type="entry name" value="NAD(P)-bd_dom_sf"/>
</dbReference>
<dbReference type="PANTHER" id="PTHR46278">
    <property type="entry name" value="DEHYDROGENASE, PUTATIVE-RELATED"/>
    <property type="match status" value="1"/>
</dbReference>
<dbReference type="GO" id="GO:0009097">
    <property type="term" value="P:isoleucine biosynthetic process"/>
    <property type="evidence" value="ECO:0007669"/>
    <property type="project" value="UniProtKB-UniRule"/>
</dbReference>
<keyword evidence="13 15" id="KW-0486">Methionine biosynthesis</keyword>
<feature type="domain" description="Semialdehyde dehydrogenase NAD-binding" evidence="17">
    <location>
        <begin position="6"/>
        <end position="121"/>
    </location>
</feature>